<evidence type="ECO:0000256" key="1">
    <source>
        <dbReference type="SAM" id="MobiDB-lite"/>
    </source>
</evidence>
<name>I0Z0Y1_COCSC</name>
<feature type="transmembrane region" description="Helical" evidence="2">
    <location>
        <begin position="169"/>
        <end position="188"/>
    </location>
</feature>
<reference evidence="5 6" key="1">
    <citation type="journal article" date="2012" name="Genome Biol.">
        <title>The genome of the polar eukaryotic microalga coccomyxa subellipsoidea reveals traits of cold adaptation.</title>
        <authorList>
            <person name="Blanc G."/>
            <person name="Agarkova I."/>
            <person name="Grimwood J."/>
            <person name="Kuo A."/>
            <person name="Brueggeman A."/>
            <person name="Dunigan D."/>
            <person name="Gurnon J."/>
            <person name="Ladunga I."/>
            <person name="Lindquist E."/>
            <person name="Lucas S."/>
            <person name="Pangilinan J."/>
            <person name="Proschold T."/>
            <person name="Salamov A."/>
            <person name="Schmutz J."/>
            <person name="Weeks D."/>
            <person name="Yamada T."/>
            <person name="Claverie J.M."/>
            <person name="Grigoriev I."/>
            <person name="Van Etten J."/>
            <person name="Lomsadze A."/>
            <person name="Borodovsky M."/>
        </authorList>
    </citation>
    <scope>NUCLEOTIDE SEQUENCE [LARGE SCALE GENOMIC DNA]</scope>
    <source>
        <strain evidence="5 6">C-169</strain>
    </source>
</reference>
<dbReference type="OrthoDB" id="514788at2759"/>
<feature type="chain" id="PRO_5003636630" evidence="3">
    <location>
        <begin position="19"/>
        <end position="748"/>
    </location>
</feature>
<dbReference type="GeneID" id="17042298"/>
<organism evidence="5 6">
    <name type="scientific">Coccomyxa subellipsoidea (strain C-169)</name>
    <name type="common">Green microalga</name>
    <dbReference type="NCBI Taxonomy" id="574566"/>
    <lineage>
        <taxon>Eukaryota</taxon>
        <taxon>Viridiplantae</taxon>
        <taxon>Chlorophyta</taxon>
        <taxon>core chlorophytes</taxon>
        <taxon>Trebouxiophyceae</taxon>
        <taxon>Trebouxiophyceae incertae sedis</taxon>
        <taxon>Coccomyxaceae</taxon>
        <taxon>Coccomyxa</taxon>
        <taxon>Coccomyxa subellipsoidea</taxon>
    </lineage>
</organism>
<evidence type="ECO:0000256" key="2">
    <source>
        <dbReference type="SAM" id="Phobius"/>
    </source>
</evidence>
<keyword evidence="6" id="KW-1185">Reference proteome</keyword>
<dbReference type="eggNOG" id="KOG4569">
    <property type="taxonomic scope" value="Eukaryota"/>
</dbReference>
<accession>I0Z0Y1</accession>
<dbReference type="Pfam" id="PF01764">
    <property type="entry name" value="Lipase_3"/>
    <property type="match status" value="1"/>
</dbReference>
<dbReference type="InterPro" id="IPR029058">
    <property type="entry name" value="AB_hydrolase_fold"/>
</dbReference>
<dbReference type="SUPFAM" id="SSF53474">
    <property type="entry name" value="alpha/beta-Hydrolases"/>
    <property type="match status" value="1"/>
</dbReference>
<gene>
    <name evidence="5" type="ORF">COCSUDRAFT_41549</name>
</gene>
<feature type="compositionally biased region" description="Polar residues" evidence="1">
    <location>
        <begin position="737"/>
        <end position="748"/>
    </location>
</feature>
<comment type="caution">
    <text evidence="5">The sequence shown here is derived from an EMBL/GenBank/DDBJ whole genome shotgun (WGS) entry which is preliminary data.</text>
</comment>
<evidence type="ECO:0000313" key="5">
    <source>
        <dbReference type="EMBL" id="EIE24300.1"/>
    </source>
</evidence>
<evidence type="ECO:0000256" key="3">
    <source>
        <dbReference type="SAM" id="SignalP"/>
    </source>
</evidence>
<sequence>MAVSCLALLLTILSWGLARIWSAWSSGKHWGSRRRRLVILALLQTTVNVTFWLTPHTHILATSCGWFDAIIDHSGVIQWTMWNTIFLTLTVSAHNSNPWLHKGKPVSTSPDPLILDAPIWYHAPKLLLWCGFQGTIISEAVMGNKGDQKDACNWKNWEGSCAPVLRTKIISIIWGVLSVGYFVVYVYYNTRARVRLEKLPYNRFRTGNLLQNWQRRQGKWIMNFMVASVLTSWYFSWNHCSGYFTTWLGVFPLEVVVTGAMVANSLFMFPMPASKVNPGVQTLLQGFSWSEATRKDDLAQRNLLLGPHVKNVKKQAMFCLETAVKLLTFSWVVYDDTTPPAAEKEVHIDIPDPKSNDLPQTLQAKEVEVMQTGDTEKGDREHMRSVSLDSQKAAEIEELTRAQLMTMALSFYDLQHTHIIHEKDPDTKVLVSWNNDTIVVAFRGTASLKNAWRAEHVPKRGRFWLGRRPLVHKGFWRSWSAHGIGDRVMDFIGSLLVDSKLPAADWHVYITGHSLGGALATLAAYDIQTAFGFKDLQVYTYGAPRTGNHAFAREYEALIPETWHVVHDSDVIPRVGKFVRMYKRPGARVIIDRKGSIVVRPSALELHLRPTCRSLKAHYLKSYQSALGGVLRAQFCPLKAFVGGRRAALSLADSPRVSSYLCSTGLDLVALSESDSSLGDATDSDAASVTSDDVPSRMPAWAHALMDQVMGTSLESNIARAAHITRQPRDDHDLVTGSIQESAHSLRR</sequence>
<keyword evidence="3" id="KW-0732">Signal</keyword>
<evidence type="ECO:0000313" key="6">
    <source>
        <dbReference type="Proteomes" id="UP000007264"/>
    </source>
</evidence>
<dbReference type="GO" id="GO:0016787">
    <property type="term" value="F:hydrolase activity"/>
    <property type="evidence" value="ECO:0007669"/>
    <property type="project" value="UniProtKB-KW"/>
</dbReference>
<keyword evidence="2" id="KW-0472">Membrane</keyword>
<feature type="signal peptide" evidence="3">
    <location>
        <begin position="1"/>
        <end position="18"/>
    </location>
</feature>
<dbReference type="KEGG" id="csl:COCSUDRAFT_41549"/>
<feature type="transmembrane region" description="Helical" evidence="2">
    <location>
        <begin position="243"/>
        <end position="267"/>
    </location>
</feature>
<dbReference type="CDD" id="cd00519">
    <property type="entry name" value="Lipase_3"/>
    <property type="match status" value="1"/>
</dbReference>
<feature type="region of interest" description="Disordered" evidence="1">
    <location>
        <begin position="725"/>
        <end position="748"/>
    </location>
</feature>
<feature type="domain" description="Fungal lipase-type" evidence="4">
    <location>
        <begin position="439"/>
        <end position="575"/>
    </location>
</feature>
<keyword evidence="2" id="KW-1133">Transmembrane helix</keyword>
<dbReference type="InterPro" id="IPR051218">
    <property type="entry name" value="Sec_MonoDiacylglyc_Lipase"/>
</dbReference>
<dbReference type="AlphaFoldDB" id="I0Z0Y1"/>
<keyword evidence="2" id="KW-0812">Transmembrane</keyword>
<proteinExistence type="predicted"/>
<dbReference type="Gene3D" id="3.40.50.1820">
    <property type="entry name" value="alpha/beta hydrolase"/>
    <property type="match status" value="1"/>
</dbReference>
<dbReference type="RefSeq" id="XP_005648844.1">
    <property type="nucleotide sequence ID" value="XM_005648787.1"/>
</dbReference>
<dbReference type="PANTHER" id="PTHR45856:SF24">
    <property type="entry name" value="FUNGAL LIPASE-LIKE DOMAIN-CONTAINING PROTEIN"/>
    <property type="match status" value="1"/>
</dbReference>
<evidence type="ECO:0000259" key="4">
    <source>
        <dbReference type="Pfam" id="PF01764"/>
    </source>
</evidence>
<dbReference type="PANTHER" id="PTHR45856">
    <property type="entry name" value="ALPHA/BETA-HYDROLASES SUPERFAMILY PROTEIN"/>
    <property type="match status" value="1"/>
</dbReference>
<protein>
    <submittedName>
        <fullName evidence="5">Alpha/beta-hydrolase</fullName>
    </submittedName>
</protein>
<dbReference type="InterPro" id="IPR002921">
    <property type="entry name" value="Fungal_lipase-type"/>
</dbReference>
<feature type="transmembrane region" description="Helical" evidence="2">
    <location>
        <begin position="220"/>
        <end position="237"/>
    </location>
</feature>
<dbReference type="GO" id="GO:0006629">
    <property type="term" value="P:lipid metabolic process"/>
    <property type="evidence" value="ECO:0007669"/>
    <property type="project" value="InterPro"/>
</dbReference>
<dbReference type="Proteomes" id="UP000007264">
    <property type="component" value="Unassembled WGS sequence"/>
</dbReference>
<dbReference type="EMBL" id="AGSI01000006">
    <property type="protein sequence ID" value="EIE24300.1"/>
    <property type="molecule type" value="Genomic_DNA"/>
</dbReference>